<name>A0A9P6JWU1_9AGAR</name>
<dbReference type="Gene3D" id="1.20.5.170">
    <property type="match status" value="1"/>
</dbReference>
<evidence type="ECO:0000256" key="2">
    <source>
        <dbReference type="ARBA" id="ARBA00023015"/>
    </source>
</evidence>
<comment type="caution">
    <text evidence="9">The sequence shown here is derived from an EMBL/GenBank/DDBJ whole genome shotgun (WGS) entry which is preliminary data.</text>
</comment>
<feature type="coiled-coil region" evidence="6">
    <location>
        <begin position="135"/>
        <end position="169"/>
    </location>
</feature>
<feature type="compositionally biased region" description="Basic and acidic residues" evidence="7">
    <location>
        <begin position="216"/>
        <end position="232"/>
    </location>
</feature>
<feature type="compositionally biased region" description="Low complexity" evidence="7">
    <location>
        <begin position="20"/>
        <end position="29"/>
    </location>
</feature>
<evidence type="ECO:0000259" key="8">
    <source>
        <dbReference type="PROSITE" id="PS50217"/>
    </source>
</evidence>
<gene>
    <name evidence="9" type="ORF">CPB83DRAFT_841811</name>
</gene>
<dbReference type="SUPFAM" id="SSF57959">
    <property type="entry name" value="Leucine zipper domain"/>
    <property type="match status" value="1"/>
</dbReference>
<protein>
    <recommendedName>
        <fullName evidence="8">BZIP domain-containing protein</fullName>
    </recommendedName>
</protein>
<keyword evidence="5" id="KW-0539">Nucleus</keyword>
<feature type="region of interest" description="Disordered" evidence="7">
    <location>
        <begin position="177"/>
        <end position="232"/>
    </location>
</feature>
<keyword evidence="6" id="KW-0175">Coiled coil</keyword>
<dbReference type="GO" id="GO:0001228">
    <property type="term" value="F:DNA-binding transcription activator activity, RNA polymerase II-specific"/>
    <property type="evidence" value="ECO:0007669"/>
    <property type="project" value="TreeGrafter"/>
</dbReference>
<keyword evidence="3" id="KW-0238">DNA-binding</keyword>
<feature type="domain" description="BZIP" evidence="8">
    <location>
        <begin position="114"/>
        <end position="168"/>
    </location>
</feature>
<dbReference type="Proteomes" id="UP000807306">
    <property type="component" value="Unassembled WGS sequence"/>
</dbReference>
<feature type="region of interest" description="Disordered" evidence="7">
    <location>
        <begin position="1"/>
        <end position="129"/>
    </location>
</feature>
<dbReference type="OrthoDB" id="1939598at2759"/>
<evidence type="ECO:0000313" key="10">
    <source>
        <dbReference type="Proteomes" id="UP000807306"/>
    </source>
</evidence>
<dbReference type="InterPro" id="IPR004827">
    <property type="entry name" value="bZIP"/>
</dbReference>
<dbReference type="InterPro" id="IPR046347">
    <property type="entry name" value="bZIP_sf"/>
</dbReference>
<dbReference type="AlphaFoldDB" id="A0A9P6JWU1"/>
<evidence type="ECO:0000256" key="1">
    <source>
        <dbReference type="ARBA" id="ARBA00004123"/>
    </source>
</evidence>
<keyword evidence="4" id="KW-0804">Transcription</keyword>
<sequence length="232" mass="26101">MPPTYPSMGPSPGFYNNFLHHNPWPQQHNQPPPPSEFPWATSNPSHFQHLQAESSQYTGQQASSSNPSQFMGMSFPYSDPLQRADIGQNASPPQPASPPGSTANSSEVDQSITEEKRRRNTAASARFRIKKKHKTITLERSVSDLTGRAEELEREVADLRRENGWLKEIVMLKGAQFQVGRSQQQTLNIETQASSSRETTHEVESSEQDSDTENQPVKKDKGKAADREDWRK</sequence>
<dbReference type="Pfam" id="PF07716">
    <property type="entry name" value="bZIP_2"/>
    <property type="match status" value="1"/>
</dbReference>
<dbReference type="CDD" id="cd14705">
    <property type="entry name" value="bZIP_Zip1"/>
    <property type="match status" value="1"/>
</dbReference>
<dbReference type="PANTHER" id="PTHR13044">
    <property type="entry name" value="ACTIVATING TRANSCRIPTION FACTOR ATF 4/5"/>
    <property type="match status" value="1"/>
</dbReference>
<dbReference type="PROSITE" id="PS50217">
    <property type="entry name" value="BZIP"/>
    <property type="match status" value="1"/>
</dbReference>
<dbReference type="EMBL" id="MU157824">
    <property type="protein sequence ID" value="KAF9535473.1"/>
    <property type="molecule type" value="Genomic_DNA"/>
</dbReference>
<evidence type="ECO:0000256" key="7">
    <source>
        <dbReference type="SAM" id="MobiDB-lite"/>
    </source>
</evidence>
<feature type="compositionally biased region" description="Polar residues" evidence="7">
    <location>
        <begin position="40"/>
        <end position="71"/>
    </location>
</feature>
<dbReference type="SMART" id="SM00338">
    <property type="entry name" value="BRLZ"/>
    <property type="match status" value="1"/>
</dbReference>
<evidence type="ECO:0000256" key="5">
    <source>
        <dbReference type="ARBA" id="ARBA00023242"/>
    </source>
</evidence>
<accession>A0A9P6JWU1</accession>
<evidence type="ECO:0000256" key="6">
    <source>
        <dbReference type="SAM" id="Coils"/>
    </source>
</evidence>
<organism evidence="9 10">
    <name type="scientific">Crepidotus variabilis</name>
    <dbReference type="NCBI Taxonomy" id="179855"/>
    <lineage>
        <taxon>Eukaryota</taxon>
        <taxon>Fungi</taxon>
        <taxon>Dikarya</taxon>
        <taxon>Basidiomycota</taxon>
        <taxon>Agaricomycotina</taxon>
        <taxon>Agaricomycetes</taxon>
        <taxon>Agaricomycetidae</taxon>
        <taxon>Agaricales</taxon>
        <taxon>Agaricineae</taxon>
        <taxon>Crepidotaceae</taxon>
        <taxon>Crepidotus</taxon>
    </lineage>
</organism>
<dbReference type="PROSITE" id="PS00036">
    <property type="entry name" value="BZIP_BASIC"/>
    <property type="match status" value="1"/>
</dbReference>
<reference evidence="9" key="1">
    <citation type="submission" date="2020-11" db="EMBL/GenBank/DDBJ databases">
        <authorList>
            <consortium name="DOE Joint Genome Institute"/>
            <person name="Ahrendt S."/>
            <person name="Riley R."/>
            <person name="Andreopoulos W."/>
            <person name="Labutti K."/>
            <person name="Pangilinan J."/>
            <person name="Ruiz-Duenas F.J."/>
            <person name="Barrasa J.M."/>
            <person name="Sanchez-Garcia M."/>
            <person name="Camarero S."/>
            <person name="Miyauchi S."/>
            <person name="Serrano A."/>
            <person name="Linde D."/>
            <person name="Babiker R."/>
            <person name="Drula E."/>
            <person name="Ayuso-Fernandez I."/>
            <person name="Pacheco R."/>
            <person name="Padilla G."/>
            <person name="Ferreira P."/>
            <person name="Barriuso J."/>
            <person name="Kellner H."/>
            <person name="Castanera R."/>
            <person name="Alfaro M."/>
            <person name="Ramirez L."/>
            <person name="Pisabarro A.G."/>
            <person name="Kuo A."/>
            <person name="Tritt A."/>
            <person name="Lipzen A."/>
            <person name="He G."/>
            <person name="Yan M."/>
            <person name="Ng V."/>
            <person name="Cullen D."/>
            <person name="Martin F."/>
            <person name="Rosso M.-N."/>
            <person name="Henrissat B."/>
            <person name="Hibbett D."/>
            <person name="Martinez A.T."/>
            <person name="Grigoriev I.V."/>
        </authorList>
    </citation>
    <scope>NUCLEOTIDE SEQUENCE</scope>
    <source>
        <strain evidence="9">CBS 506.95</strain>
    </source>
</reference>
<keyword evidence="10" id="KW-1185">Reference proteome</keyword>
<evidence type="ECO:0000313" key="9">
    <source>
        <dbReference type="EMBL" id="KAF9535473.1"/>
    </source>
</evidence>
<dbReference type="GO" id="GO:0000977">
    <property type="term" value="F:RNA polymerase II transcription regulatory region sequence-specific DNA binding"/>
    <property type="evidence" value="ECO:0007669"/>
    <property type="project" value="TreeGrafter"/>
</dbReference>
<dbReference type="PANTHER" id="PTHR13044:SF14">
    <property type="entry name" value="CRYPTOCEPHAL, ISOFORM A"/>
    <property type="match status" value="1"/>
</dbReference>
<keyword evidence="2" id="KW-0805">Transcription regulation</keyword>
<evidence type="ECO:0000256" key="3">
    <source>
        <dbReference type="ARBA" id="ARBA00023125"/>
    </source>
</evidence>
<dbReference type="GO" id="GO:0005634">
    <property type="term" value="C:nucleus"/>
    <property type="evidence" value="ECO:0007669"/>
    <property type="project" value="UniProtKB-SubCell"/>
</dbReference>
<evidence type="ECO:0000256" key="4">
    <source>
        <dbReference type="ARBA" id="ARBA00023163"/>
    </source>
</evidence>
<proteinExistence type="predicted"/>
<comment type="subcellular location">
    <subcellularLocation>
        <location evidence="1">Nucleus</location>
    </subcellularLocation>
</comment>
<feature type="compositionally biased region" description="Polar residues" evidence="7">
    <location>
        <begin position="179"/>
        <end position="197"/>
    </location>
</feature>